<dbReference type="PANTHER" id="PTHR42756">
    <property type="entry name" value="TRANSCRIPTIONAL REGULATOR, MARR"/>
    <property type="match status" value="1"/>
</dbReference>
<dbReference type="GO" id="GO:0003677">
    <property type="term" value="F:DNA binding"/>
    <property type="evidence" value="ECO:0007669"/>
    <property type="project" value="UniProtKB-KW"/>
</dbReference>
<dbReference type="InterPro" id="IPR036390">
    <property type="entry name" value="WH_DNA-bd_sf"/>
</dbReference>
<dbReference type="InterPro" id="IPR000835">
    <property type="entry name" value="HTH_MarR-typ"/>
</dbReference>
<dbReference type="GO" id="GO:0003700">
    <property type="term" value="F:DNA-binding transcription factor activity"/>
    <property type="evidence" value="ECO:0007669"/>
    <property type="project" value="InterPro"/>
</dbReference>
<reference evidence="5 6" key="1">
    <citation type="journal article" date="2015" name="Genome Announc.">
        <title>Expanding the biotechnology potential of lactobacilli through comparative genomics of 213 strains and associated genera.</title>
        <authorList>
            <person name="Sun Z."/>
            <person name="Harris H.M."/>
            <person name="McCann A."/>
            <person name="Guo C."/>
            <person name="Argimon S."/>
            <person name="Zhang W."/>
            <person name="Yang X."/>
            <person name="Jeffery I.B."/>
            <person name="Cooney J.C."/>
            <person name="Kagawa T.F."/>
            <person name="Liu W."/>
            <person name="Song Y."/>
            <person name="Salvetti E."/>
            <person name="Wrobel A."/>
            <person name="Rasinkangas P."/>
            <person name="Parkhill J."/>
            <person name="Rea M.C."/>
            <person name="O'Sullivan O."/>
            <person name="Ritari J."/>
            <person name="Douillard F.P."/>
            <person name="Paul Ross R."/>
            <person name="Yang R."/>
            <person name="Briner A.E."/>
            <person name="Felis G.E."/>
            <person name="de Vos W.M."/>
            <person name="Barrangou R."/>
            <person name="Klaenhammer T.R."/>
            <person name="Caufield P.W."/>
            <person name="Cui Y."/>
            <person name="Zhang H."/>
            <person name="O'Toole P.W."/>
        </authorList>
    </citation>
    <scope>NUCLEOTIDE SEQUENCE [LARGE SCALE GENOMIC DNA]</scope>
    <source>
        <strain evidence="5 6">DSM 23026</strain>
    </source>
</reference>
<dbReference type="PROSITE" id="PS50995">
    <property type="entry name" value="HTH_MARR_2"/>
    <property type="match status" value="1"/>
</dbReference>
<evidence type="ECO:0000256" key="3">
    <source>
        <dbReference type="ARBA" id="ARBA00023163"/>
    </source>
</evidence>
<sequence length="140" mass="16263">MNNKNTEALKLIRLIDIEHQQTITKEISQHSDITPQQTVVLKIIGQNPGMIQRDLVKTISRRPATISSLLKKMEQSKLIRREIPEDNIRNKKLFITKSGEKTLQLTEKIREEHTSKFLDALSDKQQKDLIRLLTLVQNNQ</sequence>
<dbReference type="Gene3D" id="1.10.10.10">
    <property type="entry name" value="Winged helix-like DNA-binding domain superfamily/Winged helix DNA-binding domain"/>
    <property type="match status" value="1"/>
</dbReference>
<accession>A0A0R2NMD4</accession>
<dbReference type="Pfam" id="PF01047">
    <property type="entry name" value="MarR"/>
    <property type="match status" value="1"/>
</dbReference>
<organism evidence="5 6">
    <name type="scientific">Pediococcus argentinicus</name>
    <dbReference type="NCBI Taxonomy" id="480391"/>
    <lineage>
        <taxon>Bacteria</taxon>
        <taxon>Bacillati</taxon>
        <taxon>Bacillota</taxon>
        <taxon>Bacilli</taxon>
        <taxon>Lactobacillales</taxon>
        <taxon>Lactobacillaceae</taxon>
        <taxon>Pediococcus</taxon>
    </lineage>
</organism>
<name>A0A0R2NMD4_9LACO</name>
<dbReference type="EMBL" id="JQCQ01000004">
    <property type="protein sequence ID" value="KRO25986.1"/>
    <property type="molecule type" value="Genomic_DNA"/>
</dbReference>
<feature type="domain" description="HTH marR-type" evidence="4">
    <location>
        <begin position="5"/>
        <end position="138"/>
    </location>
</feature>
<evidence type="ECO:0000313" key="5">
    <source>
        <dbReference type="EMBL" id="KRO25986.1"/>
    </source>
</evidence>
<evidence type="ECO:0000259" key="4">
    <source>
        <dbReference type="PROSITE" id="PS50995"/>
    </source>
</evidence>
<evidence type="ECO:0000313" key="6">
    <source>
        <dbReference type="Proteomes" id="UP000051249"/>
    </source>
</evidence>
<keyword evidence="1" id="KW-0805">Transcription regulation</keyword>
<keyword evidence="2" id="KW-0238">DNA-binding</keyword>
<dbReference type="SUPFAM" id="SSF46785">
    <property type="entry name" value="Winged helix' DNA-binding domain"/>
    <property type="match status" value="1"/>
</dbReference>
<keyword evidence="3" id="KW-0804">Transcription</keyword>
<dbReference type="Proteomes" id="UP000051249">
    <property type="component" value="Unassembled WGS sequence"/>
</dbReference>
<proteinExistence type="predicted"/>
<evidence type="ECO:0000256" key="1">
    <source>
        <dbReference type="ARBA" id="ARBA00023015"/>
    </source>
</evidence>
<dbReference type="PANTHER" id="PTHR42756:SF1">
    <property type="entry name" value="TRANSCRIPTIONAL REPRESSOR OF EMRAB OPERON"/>
    <property type="match status" value="1"/>
</dbReference>
<keyword evidence="6" id="KW-1185">Reference proteome</keyword>
<dbReference type="InterPro" id="IPR036388">
    <property type="entry name" value="WH-like_DNA-bd_sf"/>
</dbReference>
<gene>
    <name evidence="5" type="ORF">IV88_GL001254</name>
</gene>
<dbReference type="AlphaFoldDB" id="A0A0R2NMD4"/>
<evidence type="ECO:0000256" key="2">
    <source>
        <dbReference type="ARBA" id="ARBA00023125"/>
    </source>
</evidence>
<dbReference type="PATRIC" id="fig|480391.4.peg.1272"/>
<dbReference type="OrthoDB" id="2612963at2"/>
<dbReference type="RefSeq" id="WP_057798123.1">
    <property type="nucleotide sequence ID" value="NZ_BJZZ01000004.1"/>
</dbReference>
<dbReference type="SMART" id="SM00347">
    <property type="entry name" value="HTH_MARR"/>
    <property type="match status" value="1"/>
</dbReference>
<comment type="caution">
    <text evidence="5">The sequence shown here is derived from an EMBL/GenBank/DDBJ whole genome shotgun (WGS) entry which is preliminary data.</text>
</comment>
<protein>
    <recommendedName>
        <fullName evidence="4">HTH marR-type domain-containing protein</fullName>
    </recommendedName>
</protein>